<feature type="transmembrane region" description="Helical" evidence="12">
    <location>
        <begin position="65"/>
        <end position="88"/>
    </location>
</feature>
<dbReference type="OrthoDB" id="9813518at2"/>
<dbReference type="Gene3D" id="1.20.120.350">
    <property type="entry name" value="Voltage-gated potassium channels. Chain C"/>
    <property type="match status" value="1"/>
</dbReference>
<dbReference type="PATRIC" id="fig|507626.3.peg.360"/>
<evidence type="ECO:0000256" key="9">
    <source>
        <dbReference type="ARBA" id="ARBA00023065"/>
    </source>
</evidence>
<reference evidence="14 15" key="1">
    <citation type="journal article" date="2016" name="Genome Announc.">
        <title>Draft Genome Sequence of 'Halomonas chromatireducens' Strain AGD 8-3, a Haloalkaliphilic Chromate- and Selenite-Reducing Gammaproteobacterium.</title>
        <authorList>
            <person name="Sharko F.S."/>
            <person name="Shapovalova A.A."/>
            <person name="Tsygankova S.V."/>
            <person name="Komova A.V."/>
            <person name="Boulygina E.S."/>
            <person name="Teslyuk A.B."/>
            <person name="Gotovtsev P.M."/>
            <person name="Namsaraev Z.B."/>
            <person name="Khijniak T.V."/>
            <person name="Nedoluzhko A.V."/>
            <person name="Vasilov R.G."/>
        </authorList>
    </citation>
    <scope>NUCLEOTIDE SEQUENCE [LARGE SCALE GENOMIC DNA]</scope>
    <source>
        <strain evidence="14 15">AGD 8-3</strain>
    </source>
</reference>
<feature type="transmembrane region" description="Helical" evidence="12">
    <location>
        <begin position="167"/>
        <end position="188"/>
    </location>
</feature>
<dbReference type="PRINTS" id="PR01459">
    <property type="entry name" value="KCNQCHANNEL"/>
</dbReference>
<keyword evidence="7" id="KW-0630">Potassium</keyword>
<dbReference type="InterPro" id="IPR027359">
    <property type="entry name" value="Volt_channel_dom_sf"/>
</dbReference>
<keyword evidence="6" id="KW-0851">Voltage-gated channel</keyword>
<protein>
    <submittedName>
        <fullName evidence="14">Cyclic nucleotide-gated potassium channel</fullName>
    </submittedName>
</protein>
<feature type="transmembrane region" description="Helical" evidence="12">
    <location>
        <begin position="32"/>
        <end position="53"/>
    </location>
</feature>
<keyword evidence="3" id="KW-0633">Potassium transport</keyword>
<evidence type="ECO:0000256" key="7">
    <source>
        <dbReference type="ARBA" id="ARBA00022958"/>
    </source>
</evidence>
<dbReference type="GO" id="GO:0008076">
    <property type="term" value="C:voltage-gated potassium channel complex"/>
    <property type="evidence" value="ECO:0007669"/>
    <property type="project" value="InterPro"/>
</dbReference>
<accession>A0A0X8HBC1</accession>
<evidence type="ECO:0000313" key="15">
    <source>
        <dbReference type="Proteomes" id="UP000063387"/>
    </source>
</evidence>
<keyword evidence="11 14" id="KW-0407">Ion channel</keyword>
<evidence type="ECO:0000313" key="14">
    <source>
        <dbReference type="EMBL" id="AMC99460.1"/>
    </source>
</evidence>
<name>A0A0X8HBC1_9GAMM</name>
<evidence type="ECO:0000256" key="4">
    <source>
        <dbReference type="ARBA" id="ARBA00022692"/>
    </source>
</evidence>
<keyword evidence="5" id="KW-0631">Potassium channel</keyword>
<dbReference type="GO" id="GO:0005249">
    <property type="term" value="F:voltage-gated potassium channel activity"/>
    <property type="evidence" value="ECO:0007669"/>
    <property type="project" value="InterPro"/>
</dbReference>
<feature type="transmembrane region" description="Helical" evidence="12">
    <location>
        <begin position="228"/>
        <end position="252"/>
    </location>
</feature>
<dbReference type="STRING" id="507626.LOKO_00364"/>
<evidence type="ECO:0000256" key="8">
    <source>
        <dbReference type="ARBA" id="ARBA00022989"/>
    </source>
</evidence>
<dbReference type="Gene3D" id="1.10.287.70">
    <property type="match status" value="1"/>
</dbReference>
<dbReference type="SUPFAM" id="SSF81324">
    <property type="entry name" value="Voltage-gated potassium channels"/>
    <property type="match status" value="1"/>
</dbReference>
<evidence type="ECO:0000259" key="13">
    <source>
        <dbReference type="Pfam" id="PF00520"/>
    </source>
</evidence>
<sequence>MLQSDSQKASPYAGWRRRLYLMLEPTARESPGLSITNCIISGLILLATALTVLETEPVVRALAPSLFVTAEAALALAFLVEYVARVIAAGEDPRYRGLAGRLRFMVSPWAIIDLLAILPFFLTMGAVNAFALRLLKLIRLLRLARLGRFSNAIGDLYLAVRGRRYELTVSLMVAVALLIVTSSVIYVLEASHQPEAFGSIPRALWWSVATLTTVGYGDVTPVTAAGQLFAGLTAIVGIGMIAMPTGILAAAFSDAMQKRREQAENDNSE</sequence>
<keyword evidence="15" id="KW-1185">Reference proteome</keyword>
<dbReference type="Pfam" id="PF00520">
    <property type="entry name" value="Ion_trans"/>
    <property type="match status" value="1"/>
</dbReference>
<dbReference type="EMBL" id="CP014226">
    <property type="protein sequence ID" value="AMC99460.1"/>
    <property type="molecule type" value="Genomic_DNA"/>
</dbReference>
<evidence type="ECO:0000256" key="3">
    <source>
        <dbReference type="ARBA" id="ARBA00022538"/>
    </source>
</evidence>
<dbReference type="InterPro" id="IPR003937">
    <property type="entry name" value="K_chnl_volt-dep_KCNQ"/>
</dbReference>
<reference evidence="14 15" key="2">
    <citation type="submission" date="2016-02" db="EMBL/GenBank/DDBJ databases">
        <authorList>
            <person name="Wen L."/>
            <person name="He K."/>
            <person name="Yang H."/>
        </authorList>
    </citation>
    <scope>NUCLEOTIDE SEQUENCE [LARGE SCALE GENOMIC DNA]</scope>
    <source>
        <strain evidence="14 15">AGD 8-3</strain>
    </source>
</reference>
<comment type="subcellular location">
    <subcellularLocation>
        <location evidence="1">Membrane</location>
        <topology evidence="1">Multi-pass membrane protein</topology>
    </subcellularLocation>
</comment>
<keyword evidence="8 12" id="KW-1133">Transmembrane helix</keyword>
<dbReference type="AlphaFoldDB" id="A0A0X8HBC1"/>
<feature type="transmembrane region" description="Helical" evidence="12">
    <location>
        <begin position="108"/>
        <end position="135"/>
    </location>
</feature>
<evidence type="ECO:0000256" key="1">
    <source>
        <dbReference type="ARBA" id="ARBA00004141"/>
    </source>
</evidence>
<dbReference type="InterPro" id="IPR028325">
    <property type="entry name" value="VG_K_chnl"/>
</dbReference>
<evidence type="ECO:0000256" key="6">
    <source>
        <dbReference type="ARBA" id="ARBA00022882"/>
    </source>
</evidence>
<keyword evidence="4 12" id="KW-0812">Transmembrane</keyword>
<dbReference type="PRINTS" id="PR00169">
    <property type="entry name" value="KCHANNEL"/>
</dbReference>
<dbReference type="RefSeq" id="WP_083517375.1">
    <property type="nucleotide sequence ID" value="NZ_CP014226.1"/>
</dbReference>
<gene>
    <name evidence="14" type="ORF">LOKO_00364</name>
</gene>
<feature type="domain" description="Ion transport" evidence="13">
    <location>
        <begin position="35"/>
        <end position="258"/>
    </location>
</feature>
<dbReference type="PANTHER" id="PTHR11537">
    <property type="entry name" value="VOLTAGE-GATED POTASSIUM CHANNEL"/>
    <property type="match status" value="1"/>
</dbReference>
<evidence type="ECO:0000256" key="10">
    <source>
        <dbReference type="ARBA" id="ARBA00023136"/>
    </source>
</evidence>
<dbReference type="KEGG" id="hco:LOKO_00364"/>
<evidence type="ECO:0000256" key="12">
    <source>
        <dbReference type="SAM" id="Phobius"/>
    </source>
</evidence>
<dbReference type="GO" id="GO:0001508">
    <property type="term" value="P:action potential"/>
    <property type="evidence" value="ECO:0007669"/>
    <property type="project" value="TreeGrafter"/>
</dbReference>
<organism evidence="14 15">
    <name type="scientific">Halomonas chromatireducens</name>
    <dbReference type="NCBI Taxonomy" id="507626"/>
    <lineage>
        <taxon>Bacteria</taxon>
        <taxon>Pseudomonadati</taxon>
        <taxon>Pseudomonadota</taxon>
        <taxon>Gammaproteobacteria</taxon>
        <taxon>Oceanospirillales</taxon>
        <taxon>Halomonadaceae</taxon>
        <taxon>Halomonas</taxon>
    </lineage>
</organism>
<keyword evidence="10 12" id="KW-0472">Membrane</keyword>
<evidence type="ECO:0000256" key="5">
    <source>
        <dbReference type="ARBA" id="ARBA00022826"/>
    </source>
</evidence>
<dbReference type="PANTHER" id="PTHR11537:SF254">
    <property type="entry name" value="POTASSIUM VOLTAGE-GATED CHANNEL PROTEIN SHAB"/>
    <property type="match status" value="1"/>
</dbReference>
<evidence type="ECO:0000256" key="2">
    <source>
        <dbReference type="ARBA" id="ARBA00022448"/>
    </source>
</evidence>
<dbReference type="InterPro" id="IPR005821">
    <property type="entry name" value="Ion_trans_dom"/>
</dbReference>
<keyword evidence="9" id="KW-0406">Ion transport</keyword>
<evidence type="ECO:0000256" key="11">
    <source>
        <dbReference type="ARBA" id="ARBA00023303"/>
    </source>
</evidence>
<dbReference type="Proteomes" id="UP000063387">
    <property type="component" value="Chromosome"/>
</dbReference>
<keyword evidence="2" id="KW-0813">Transport</keyword>
<proteinExistence type="predicted"/>